<dbReference type="InterPro" id="IPR000197">
    <property type="entry name" value="Znf_TAZ"/>
</dbReference>
<dbReference type="SMART" id="SM01250">
    <property type="entry name" value="KAT11"/>
    <property type="match status" value="1"/>
</dbReference>
<evidence type="ECO:0000256" key="1">
    <source>
        <dbReference type="ARBA" id="ARBA00004123"/>
    </source>
</evidence>
<dbReference type="InterPro" id="IPR001487">
    <property type="entry name" value="Bromodomain"/>
</dbReference>
<dbReference type="PROSITE" id="PS00633">
    <property type="entry name" value="BROMODOMAIN_1"/>
    <property type="match status" value="1"/>
</dbReference>
<evidence type="ECO:0000256" key="2">
    <source>
        <dbReference type="ARBA" id="ARBA00013184"/>
    </source>
</evidence>
<feature type="domain" description="TAZ-type" evidence="23">
    <location>
        <begin position="1574"/>
        <end position="1655"/>
    </location>
</feature>
<feature type="compositionally biased region" description="Polar residues" evidence="21">
    <location>
        <begin position="492"/>
        <end position="508"/>
    </location>
</feature>
<feature type="zinc finger region" description="TAZ-type" evidence="19">
    <location>
        <begin position="396"/>
        <end position="483"/>
    </location>
</feature>
<dbReference type="SUPFAM" id="SSF57933">
    <property type="entry name" value="TAZ domain"/>
    <property type="match status" value="2"/>
</dbReference>
<evidence type="ECO:0000259" key="22">
    <source>
        <dbReference type="PROSITE" id="PS50014"/>
    </source>
</evidence>
<keyword evidence="7" id="KW-0677">Repeat</keyword>
<evidence type="ECO:0000256" key="10">
    <source>
        <dbReference type="ARBA" id="ARBA00022853"/>
    </source>
</evidence>
<dbReference type="GO" id="GO:0004402">
    <property type="term" value="F:histone acetyltransferase activity"/>
    <property type="evidence" value="ECO:0007669"/>
    <property type="project" value="InterPro"/>
</dbReference>
<evidence type="ECO:0000259" key="23">
    <source>
        <dbReference type="PROSITE" id="PS50134"/>
    </source>
</evidence>
<dbReference type="SMART" id="SM00551">
    <property type="entry name" value="ZnF_TAZ"/>
    <property type="match status" value="2"/>
</dbReference>
<accession>A0A7R8XFL8</accession>
<dbReference type="InterPro" id="IPR010303">
    <property type="entry name" value="RING_CBP-p300"/>
</dbReference>
<keyword evidence="6 19" id="KW-0479">Metal-binding</keyword>
<comment type="subcellular location">
    <subcellularLocation>
        <location evidence="1">Nucleus</location>
    </subcellularLocation>
</comment>
<dbReference type="GO" id="GO:0003713">
    <property type="term" value="F:transcription coactivator activity"/>
    <property type="evidence" value="ECO:0007669"/>
    <property type="project" value="TreeGrafter"/>
</dbReference>
<keyword evidence="4" id="KW-0853">WD repeat</keyword>
<feature type="domain" description="CBP/p300-type HAT" evidence="25">
    <location>
        <begin position="1126"/>
        <end position="1516"/>
    </location>
</feature>
<dbReference type="Pfam" id="PF23570">
    <property type="entry name" value="PHD_P300"/>
    <property type="match status" value="1"/>
</dbReference>
<evidence type="ECO:0000256" key="7">
    <source>
        <dbReference type="ARBA" id="ARBA00022737"/>
    </source>
</evidence>
<dbReference type="PRINTS" id="PR00503">
    <property type="entry name" value="BROMODOMAIN"/>
</dbReference>
<dbReference type="CDD" id="cd15557">
    <property type="entry name" value="PHD_CBP_p300"/>
    <property type="match status" value="1"/>
</dbReference>
<evidence type="ECO:0000256" key="20">
    <source>
        <dbReference type="PROSITE-ProRule" id="PRU00228"/>
    </source>
</evidence>
<evidence type="ECO:0000259" key="25">
    <source>
        <dbReference type="PROSITE" id="PS51727"/>
    </source>
</evidence>
<dbReference type="GO" id="GO:0140297">
    <property type="term" value="F:DNA-binding transcription factor binding"/>
    <property type="evidence" value="ECO:0007669"/>
    <property type="project" value="UniProtKB-ARBA"/>
</dbReference>
<feature type="region of interest" description="Disordered" evidence="21">
    <location>
        <begin position="289"/>
        <end position="398"/>
    </location>
</feature>
<evidence type="ECO:0000256" key="16">
    <source>
        <dbReference type="ARBA" id="ARBA00023315"/>
    </source>
</evidence>
<dbReference type="FunFam" id="3.30.40.10:FF:000034">
    <property type="entry name" value="Histone acetyltransferase p300"/>
    <property type="match status" value="1"/>
</dbReference>
<feature type="compositionally biased region" description="Low complexity" evidence="21">
    <location>
        <begin position="531"/>
        <end position="540"/>
    </location>
</feature>
<name>A0A7R8XFL8_9CRUS</name>
<dbReference type="FunFam" id="1.20.920.10:FF:000001">
    <property type="entry name" value="Histone acetyltransferase p300"/>
    <property type="match status" value="1"/>
</dbReference>
<keyword evidence="8 20" id="KW-0863">Zinc-finger</keyword>
<dbReference type="GO" id="GO:0005634">
    <property type="term" value="C:nucleus"/>
    <property type="evidence" value="ECO:0007669"/>
    <property type="project" value="UniProtKB-SubCell"/>
</dbReference>
<dbReference type="Gene3D" id="1.20.920.10">
    <property type="entry name" value="Bromodomain-like"/>
    <property type="match status" value="1"/>
</dbReference>
<keyword evidence="27" id="KW-1185">Reference proteome</keyword>
<dbReference type="GO" id="GO:0000123">
    <property type="term" value="C:histone acetyltransferase complex"/>
    <property type="evidence" value="ECO:0007669"/>
    <property type="project" value="TreeGrafter"/>
</dbReference>
<dbReference type="SUPFAM" id="SSF47370">
    <property type="entry name" value="Bromodomain"/>
    <property type="match status" value="1"/>
</dbReference>
<feature type="compositionally biased region" description="Basic and acidic residues" evidence="21">
    <location>
        <begin position="825"/>
        <end position="835"/>
    </location>
</feature>
<evidence type="ECO:0000256" key="5">
    <source>
        <dbReference type="ARBA" id="ARBA00022679"/>
    </source>
</evidence>
<dbReference type="Gene3D" id="1.20.1020.10">
    <property type="entry name" value="TAZ domain"/>
    <property type="match status" value="2"/>
</dbReference>
<dbReference type="CDD" id="cd15802">
    <property type="entry name" value="RING_CBP-p300"/>
    <property type="match status" value="1"/>
</dbReference>
<feature type="region of interest" description="Disordered" evidence="21">
    <location>
        <begin position="51"/>
        <end position="76"/>
    </location>
</feature>
<dbReference type="GO" id="GO:0045944">
    <property type="term" value="P:positive regulation of transcription by RNA polymerase II"/>
    <property type="evidence" value="ECO:0007669"/>
    <property type="project" value="TreeGrafter"/>
</dbReference>
<evidence type="ECO:0000256" key="15">
    <source>
        <dbReference type="ARBA" id="ARBA00023242"/>
    </source>
</evidence>
<feature type="region of interest" description="Disordered" evidence="21">
    <location>
        <begin position="491"/>
        <end position="630"/>
    </location>
</feature>
<dbReference type="Pfam" id="PF00439">
    <property type="entry name" value="Bromodomain"/>
    <property type="match status" value="1"/>
</dbReference>
<dbReference type="EC" id="2.3.1.48" evidence="2"/>
<keyword evidence="14" id="KW-0804">Transcription</keyword>
<dbReference type="SUPFAM" id="SSF50978">
    <property type="entry name" value="WD40 repeat-like"/>
    <property type="match status" value="1"/>
</dbReference>
<organism evidence="26">
    <name type="scientific">Darwinula stevensoni</name>
    <dbReference type="NCBI Taxonomy" id="69355"/>
    <lineage>
        <taxon>Eukaryota</taxon>
        <taxon>Metazoa</taxon>
        <taxon>Ecdysozoa</taxon>
        <taxon>Arthropoda</taxon>
        <taxon>Crustacea</taxon>
        <taxon>Oligostraca</taxon>
        <taxon>Ostracoda</taxon>
        <taxon>Podocopa</taxon>
        <taxon>Podocopida</taxon>
        <taxon>Darwinulocopina</taxon>
        <taxon>Darwinuloidea</taxon>
        <taxon>Darwinulidae</taxon>
        <taxon>Darwinula</taxon>
    </lineage>
</organism>
<evidence type="ECO:0000256" key="12">
    <source>
        <dbReference type="ARBA" id="ARBA00023117"/>
    </source>
</evidence>
<dbReference type="InterPro" id="IPR018359">
    <property type="entry name" value="Bromodomain_CS"/>
</dbReference>
<dbReference type="OrthoDB" id="899at2759"/>
<evidence type="ECO:0000256" key="11">
    <source>
        <dbReference type="ARBA" id="ARBA00023015"/>
    </source>
</evidence>
<dbReference type="Gene3D" id="3.30.40.10">
    <property type="entry name" value="Zinc/RING finger domain, C3HC4 (zinc finger)"/>
    <property type="match status" value="1"/>
</dbReference>
<feature type="compositionally biased region" description="Polar residues" evidence="21">
    <location>
        <begin position="597"/>
        <end position="606"/>
    </location>
</feature>
<dbReference type="InterPro" id="IPR057855">
    <property type="entry name" value="Beta-prop_WDR19_1st"/>
</dbReference>
<reference evidence="26" key="1">
    <citation type="submission" date="2020-11" db="EMBL/GenBank/DDBJ databases">
        <authorList>
            <person name="Tran Van P."/>
        </authorList>
    </citation>
    <scope>NUCLEOTIDE SEQUENCE</scope>
</reference>
<dbReference type="PROSITE" id="PS01357">
    <property type="entry name" value="ZF_ZZ_1"/>
    <property type="match status" value="1"/>
</dbReference>
<dbReference type="GO" id="GO:0031490">
    <property type="term" value="F:chromatin DNA binding"/>
    <property type="evidence" value="ECO:0007669"/>
    <property type="project" value="TreeGrafter"/>
</dbReference>
<dbReference type="Gene3D" id="2.130.10.10">
    <property type="entry name" value="YVTN repeat-like/Quinoprotein amine dehydrogenase"/>
    <property type="match status" value="1"/>
</dbReference>
<feature type="region of interest" description="Disordered" evidence="21">
    <location>
        <begin position="1359"/>
        <end position="1432"/>
    </location>
</feature>
<dbReference type="SMART" id="SM00291">
    <property type="entry name" value="ZnF_ZZ"/>
    <property type="match status" value="1"/>
</dbReference>
<feature type="compositionally biased region" description="Low complexity" evidence="21">
    <location>
        <begin position="583"/>
        <end position="596"/>
    </location>
</feature>
<dbReference type="CDD" id="cd05495">
    <property type="entry name" value="Bromo_cbp_like"/>
    <property type="match status" value="1"/>
</dbReference>
<evidence type="ECO:0000256" key="17">
    <source>
        <dbReference type="ARBA" id="ARBA00048017"/>
    </source>
</evidence>
<dbReference type="SUPFAM" id="SSF57850">
    <property type="entry name" value="RING/U-box"/>
    <property type="match status" value="1"/>
</dbReference>
<feature type="domain" description="Bromo" evidence="22">
    <location>
        <begin position="906"/>
        <end position="978"/>
    </location>
</feature>
<feature type="zinc finger region" description="TAZ-type" evidence="19">
    <location>
        <begin position="1574"/>
        <end position="1655"/>
    </location>
</feature>
<dbReference type="CDD" id="cd02337">
    <property type="entry name" value="ZZ_CBP"/>
    <property type="match status" value="1"/>
</dbReference>
<dbReference type="PANTHER" id="PTHR13808:SF1">
    <property type="entry name" value="HISTONE ACETYLTRANSFERASE"/>
    <property type="match status" value="1"/>
</dbReference>
<dbReference type="InterPro" id="IPR031162">
    <property type="entry name" value="CBP_P300_HAT"/>
</dbReference>
<evidence type="ECO:0000313" key="26">
    <source>
        <dbReference type="EMBL" id="CAD7246878.1"/>
    </source>
</evidence>
<dbReference type="PROSITE" id="PS50135">
    <property type="entry name" value="ZF_ZZ_2"/>
    <property type="match status" value="1"/>
</dbReference>
<evidence type="ECO:0000259" key="24">
    <source>
        <dbReference type="PROSITE" id="PS50135"/>
    </source>
</evidence>
<evidence type="ECO:0000256" key="21">
    <source>
        <dbReference type="SAM" id="MobiDB-lite"/>
    </source>
</evidence>
<evidence type="ECO:0000256" key="3">
    <source>
        <dbReference type="ARBA" id="ARBA00022481"/>
    </source>
</evidence>
<sequence length="2237" mass="243480">MVHIIQKNFSECERIDTASWQANILHHLVMGIKDGGAVELQLKKSSAMAERNLADGPPNKRPKMQDPFGNPSNDASDMFQLPLEIESSLPDELMNTWGSATIDTAKQQVPHGSFVNIQNGAMIDGGVSVVSTRPAMSAEAHTQRLNNLTILLQNKAPQPQQQVLASLVAAKQQGQPAVSVSLAPGTAGLTTLMPNMTMNIGSSGQQGVPGGLMNRAPMNVIPGAQIPNSGGGVMANGPTITQTVPTLRQPQPQRAAQQQLRGLSISTAARLQGVGGGLVNQMGGGGPNYNNFPNMGGPHRGPAPQGGIPSMPPRYPGTMAGNPVMPGKPPMSAAQQQQQAPPQQQVPADQSQGQPQQQPQIGQQQAMNGGAQLTAQCQQAGQPTQGQQQQQPPGVDPEKRKLIQQQLVLLLHAHKCQRRENQANGEVHQCMLPHCQTMKKVLNHMANCQAGKSCSIPHCASSRQIISHWKNCNSANCSVCLPLKTADKRNQPNKTVATTQQVPTTHQGPTPGEWKRAYESLGMPYLANNLQPGQSPSQQSVGIRPPGPEGMSPVAGQQTPQSLASSLQVEEKRQQRKQGGMGQAVSQQQAPQQSQPCPTSLQQILSSMGGMQHSPQQPLQPGQKMGGMTPPLMSPPPSQIQIPQRPPSTGMPMTPCPSSGLCPYQCPLYTVLEHPLMYESDGLSRCRSEADQHAYPDIWRSPTATMGRSPSIDLTATAITNSAGSPAATVAAAAVSSSPHISIASTMIGMSGSVSSMPVYSNAASNIEMKNEMVDIERKFPPMDGPKLENTGSCREESKHELIASIRKEEGGIQVKVEPVDVKMETSEGVKEESKVLPSPSAVKIEGVSDMKAPSSCSSSTSSVPPDSSSSSSKPQTPTSSKPNKILFKPDELRQALMPSLEKLYRQDPESIPFRQPVDPQALGIPDYFDIIKRPMDLSTIKRKLDTGQYTDPWQYVDDVWLMLDNAWLYNRKTSRVYKYCTKLAEVFEQEIDPVMVSLGYCCGRKHVFSPQVLCCYGQQLCTIPKDAKYWCYQNRYTFCQKCFNDIQGDTVTLGDDPSQPQTVIRKDQFVEMKNDALELEPFVECSECGRKLHQICVLHYDPIWPQGFTCDNCHKARGSKRKENRYGSKRLPTTRLGTYIENRVNNYLKKKEAGAGEVTIRVVASSDKIVEVKPGMRRKFTDTGELYPEFPYRAKALFAFEEINGVDVCFFGMHVQEYGSNSPMPNTRRVYIAYLDSVHFFRPKQFRTAVYHEILLGYLDYVKQLGFTMAHIWACPPSEGDDYIFHCHPPEQKIPKPKRLQEWYKKMLDKGIIDRIVLDYKDILKQAMEDNIRSACELPYFEGDFWPNVLEESIREIDEEEKEEQRKQAEAAAAAEAAAGGTEIMEGVEGEDVGPSGSKKGQKKCKKSKQSKASQRKSNKKSGTTNQKGSDLNSKIFATMEKHKEVFFVIRLHSAQSAASLENLVDPDPLLDCELMDGRDAFLTLARDKHLEFSSLRRAKYSTMIMLHELHNQGHDVVYTCNRCQANVGSGYHCTVCEDYDLCVACYEKEQHPHKMEKFGPLSEEGPSGERTTATTTDQIKRCIQSLVHACQCRDANCRLPSCLKMRRALAHTKGCKKKSNNGCQICKQLITLCCYHAKHCQEKDCRVPFCNNIKHKLKQQQAAARIQQDALTRRRMAAMACGMSGSSASSASHGHCAPNSLSMAGGHTKALGIGAAPMPMPSPGQMMPNHTAPGVGMKPLGGQTPAPNTQLQQTIRQVQEEAKMQATSRSMIGFGGMNPNMKTQGQAGPMIGNPAGLQKSASTPMMAGVPNQGGGVAPRGGLPAMGQWPGNEGQPGVPGNDNAIHYQPQVQPAMQGMRPPGPMGVTGPGGPTVAAGNPSASGNNLAVLQQLLKRDFLEQQFQQFGGGTNAAQMLKPNPPPPAMSPQQVAMMGPQVLIQGVRSPPPGATPNLPHMVRSPQANPSPRTHAAPTPSPHHSSHDSGLGAEMMLASHGGPPSSASLSGAGDLTGSVVGVTGHENEMPPLTPQDQLSKHIPLELRQSQSTVPLRTCFVTVPLKVCHLLLAPTFKQFVTMLVGGNNPVNLAQQLSMTNNKSSLEIIKEIYADLKERVLALEAPHGPGGVFFCWQKGSGNYLVTTGYNQTINVYDRHGEIVDRVLLPGLCSGFGWDKDGDRLAVINDKNSNLLLWDPQSHQSYVLDTGLRDVLTFLVWSKTAPLLAVGTAKGNLMIYNHKSSR</sequence>
<feature type="compositionally biased region" description="Polar residues" evidence="21">
    <location>
        <begin position="555"/>
        <end position="568"/>
    </location>
</feature>
<evidence type="ECO:0000256" key="8">
    <source>
        <dbReference type="ARBA" id="ARBA00022771"/>
    </source>
</evidence>
<feature type="region of interest" description="Disordered" evidence="21">
    <location>
        <begin position="825"/>
        <end position="889"/>
    </location>
</feature>
<feature type="compositionally biased region" description="Low complexity" evidence="21">
    <location>
        <begin position="1371"/>
        <end position="1380"/>
    </location>
</feature>
<dbReference type="Pfam" id="PF08214">
    <property type="entry name" value="HAT_KAT11"/>
    <property type="match status" value="1"/>
</dbReference>
<feature type="compositionally biased region" description="Low complexity" evidence="21">
    <location>
        <begin position="852"/>
        <end position="883"/>
    </location>
</feature>
<gene>
    <name evidence="26" type="ORF">DSTB1V02_LOCUS6721</name>
</gene>
<dbReference type="Gene3D" id="2.10.110.40">
    <property type="match status" value="1"/>
</dbReference>
<dbReference type="Pfam" id="PF02135">
    <property type="entry name" value="zf-TAZ"/>
    <property type="match status" value="2"/>
</dbReference>
<dbReference type="Pfam" id="PF00569">
    <property type="entry name" value="ZZ"/>
    <property type="match status" value="1"/>
</dbReference>
<dbReference type="InterPro" id="IPR056484">
    <property type="entry name" value="PHD_P300"/>
</dbReference>
<dbReference type="Proteomes" id="UP000677054">
    <property type="component" value="Unassembled WGS sequence"/>
</dbReference>
<dbReference type="PANTHER" id="PTHR13808">
    <property type="entry name" value="CBP/P300-RELATED"/>
    <property type="match status" value="1"/>
</dbReference>
<keyword evidence="5" id="KW-0808">Transferase</keyword>
<feature type="compositionally biased region" description="Low complexity" evidence="21">
    <location>
        <begin position="333"/>
        <end position="366"/>
    </location>
</feature>
<dbReference type="InterPro" id="IPR013083">
    <property type="entry name" value="Znf_RING/FYVE/PHD"/>
</dbReference>
<dbReference type="InterPro" id="IPR000433">
    <property type="entry name" value="Znf_ZZ"/>
</dbReference>
<keyword evidence="3" id="KW-0488">Methylation</keyword>
<dbReference type="InterPro" id="IPR038547">
    <property type="entry name" value="RING_CBP-p300_sf"/>
</dbReference>
<feature type="compositionally biased region" description="Low complexity" evidence="21">
    <location>
        <begin position="1991"/>
        <end position="2011"/>
    </location>
</feature>
<dbReference type="InterPro" id="IPR015943">
    <property type="entry name" value="WD40/YVTN_repeat-like_dom_sf"/>
</dbReference>
<comment type="catalytic activity">
    <reaction evidence="17">
        <text>L-lysyl-[protein] + acetyl-CoA = N(6)-acetyl-L-lysyl-[protein] + CoA + H(+)</text>
        <dbReference type="Rhea" id="RHEA:45948"/>
        <dbReference type="Rhea" id="RHEA-COMP:9752"/>
        <dbReference type="Rhea" id="RHEA-COMP:10731"/>
        <dbReference type="ChEBI" id="CHEBI:15378"/>
        <dbReference type="ChEBI" id="CHEBI:29969"/>
        <dbReference type="ChEBI" id="CHEBI:57287"/>
        <dbReference type="ChEBI" id="CHEBI:57288"/>
        <dbReference type="ChEBI" id="CHEBI:61930"/>
        <dbReference type="EC" id="2.3.1.48"/>
    </reaction>
</comment>
<dbReference type="PROSITE" id="PS50134">
    <property type="entry name" value="ZF_TAZ"/>
    <property type="match status" value="2"/>
</dbReference>
<dbReference type="InterPro" id="IPR036427">
    <property type="entry name" value="Bromodomain-like_sf"/>
</dbReference>
<keyword evidence="16" id="KW-0012">Acyltransferase</keyword>
<protein>
    <recommendedName>
        <fullName evidence="2">histone acetyltransferase</fullName>
        <ecNumber evidence="2">2.3.1.48</ecNumber>
    </recommendedName>
</protein>
<dbReference type="PROSITE" id="PS50014">
    <property type="entry name" value="BROMODOMAIN_2"/>
    <property type="match status" value="1"/>
</dbReference>
<evidence type="ECO:0000256" key="18">
    <source>
        <dbReference type="PROSITE-ProRule" id="PRU00035"/>
    </source>
</evidence>
<keyword evidence="13" id="KW-0010">Activator</keyword>
<dbReference type="Pfam" id="PF06001">
    <property type="entry name" value="RING_CBP-p300"/>
    <property type="match status" value="1"/>
</dbReference>
<feature type="domain" description="TAZ-type" evidence="23">
    <location>
        <begin position="396"/>
        <end position="483"/>
    </location>
</feature>
<evidence type="ECO:0000256" key="6">
    <source>
        <dbReference type="ARBA" id="ARBA00022723"/>
    </source>
</evidence>
<dbReference type="InterPro" id="IPR013178">
    <property type="entry name" value="Histone_AcTrfase_Rtt109/CBP"/>
</dbReference>
<dbReference type="GO" id="GO:0005667">
    <property type="term" value="C:transcription regulator complex"/>
    <property type="evidence" value="ECO:0007669"/>
    <property type="project" value="TreeGrafter"/>
</dbReference>
<keyword evidence="10" id="KW-0156">Chromatin regulator</keyword>
<evidence type="ECO:0000256" key="9">
    <source>
        <dbReference type="ARBA" id="ARBA00022833"/>
    </source>
</evidence>
<keyword evidence="11" id="KW-0805">Transcription regulation</keyword>
<feature type="compositionally biased region" description="Basic residues" evidence="21">
    <location>
        <begin position="1401"/>
        <end position="1421"/>
    </location>
</feature>
<dbReference type="InterPro" id="IPR043145">
    <property type="entry name" value="Znf_ZZ_sf"/>
</dbReference>
<proteinExistence type="predicted"/>
<dbReference type="EMBL" id="CAJPEV010001264">
    <property type="protein sequence ID" value="CAG0891726.1"/>
    <property type="molecule type" value="Genomic_DNA"/>
</dbReference>
<feature type="compositionally biased region" description="Low complexity" evidence="21">
    <location>
        <begin position="374"/>
        <end position="393"/>
    </location>
</feature>
<evidence type="ECO:0000256" key="13">
    <source>
        <dbReference type="ARBA" id="ARBA00023159"/>
    </source>
</evidence>
<evidence type="ECO:0000256" key="14">
    <source>
        <dbReference type="ARBA" id="ARBA00023163"/>
    </source>
</evidence>
<keyword evidence="15" id="KW-0539">Nucleus</keyword>
<keyword evidence="9 19" id="KW-0862">Zinc</keyword>
<dbReference type="PROSITE" id="PS51727">
    <property type="entry name" value="CBP_P300_HAT"/>
    <property type="match status" value="1"/>
</dbReference>
<evidence type="ECO:0000256" key="19">
    <source>
        <dbReference type="PROSITE-ProRule" id="PRU00203"/>
    </source>
</evidence>
<evidence type="ECO:0000313" key="27">
    <source>
        <dbReference type="Proteomes" id="UP000677054"/>
    </source>
</evidence>
<feature type="region of interest" description="Disordered" evidence="21">
    <location>
        <begin position="1941"/>
        <end position="2011"/>
    </location>
</feature>
<dbReference type="Gene3D" id="3.30.60.90">
    <property type="match status" value="1"/>
</dbReference>
<dbReference type="GO" id="GO:0008270">
    <property type="term" value="F:zinc ion binding"/>
    <property type="evidence" value="ECO:0007669"/>
    <property type="project" value="UniProtKB-KW"/>
</dbReference>
<dbReference type="SMART" id="SM00297">
    <property type="entry name" value="BROMO"/>
    <property type="match status" value="1"/>
</dbReference>
<keyword evidence="12 18" id="KW-0103">Bromodomain</keyword>
<dbReference type="Pfam" id="PF23389">
    <property type="entry name" value="Beta-prop_WDR19_1st"/>
    <property type="match status" value="1"/>
</dbReference>
<dbReference type="InterPro" id="IPR035898">
    <property type="entry name" value="TAZ_dom_sf"/>
</dbReference>
<evidence type="ECO:0000256" key="4">
    <source>
        <dbReference type="ARBA" id="ARBA00022574"/>
    </source>
</evidence>
<dbReference type="InterPro" id="IPR036322">
    <property type="entry name" value="WD40_repeat_dom_sf"/>
</dbReference>
<dbReference type="EMBL" id="LR900781">
    <property type="protein sequence ID" value="CAD7246878.1"/>
    <property type="molecule type" value="Genomic_DNA"/>
</dbReference>
<feature type="domain" description="ZZ-type" evidence="24">
    <location>
        <begin position="1517"/>
        <end position="1565"/>
    </location>
</feature>